<proteinExistence type="predicted"/>
<dbReference type="AlphaFoldDB" id="A0A8X7BD85"/>
<dbReference type="EMBL" id="BMAU01021379">
    <property type="protein sequence ID" value="GFY27375.1"/>
    <property type="molecule type" value="Genomic_DNA"/>
</dbReference>
<keyword evidence="2" id="KW-1185">Reference proteome</keyword>
<name>A0A8X7BD85_TRICX</name>
<accession>A0A8X7BD85</accession>
<protein>
    <submittedName>
        <fullName evidence="1">Uncharacterized protein</fullName>
    </submittedName>
</protein>
<sequence>MVELIVQTLFPPGARYICLASKFSRWHGVDVKNEMPLQVFISLSNSGTKLQGVMDCCQLVQEDREGPILDVRSNSWDAQLAIPNDPRYAQLETNLGIGQFKEE</sequence>
<organism evidence="1 2">
    <name type="scientific">Trichonephila clavipes</name>
    <name type="common">Golden silk orbweaver</name>
    <name type="synonym">Nephila clavipes</name>
    <dbReference type="NCBI Taxonomy" id="2585209"/>
    <lineage>
        <taxon>Eukaryota</taxon>
        <taxon>Metazoa</taxon>
        <taxon>Ecdysozoa</taxon>
        <taxon>Arthropoda</taxon>
        <taxon>Chelicerata</taxon>
        <taxon>Arachnida</taxon>
        <taxon>Araneae</taxon>
        <taxon>Araneomorphae</taxon>
        <taxon>Entelegynae</taxon>
        <taxon>Araneoidea</taxon>
        <taxon>Nephilidae</taxon>
        <taxon>Trichonephila</taxon>
    </lineage>
</organism>
<comment type="caution">
    <text evidence="1">The sequence shown here is derived from an EMBL/GenBank/DDBJ whole genome shotgun (WGS) entry which is preliminary data.</text>
</comment>
<evidence type="ECO:0000313" key="2">
    <source>
        <dbReference type="Proteomes" id="UP000887159"/>
    </source>
</evidence>
<evidence type="ECO:0000313" key="1">
    <source>
        <dbReference type="EMBL" id="GFY27375.1"/>
    </source>
</evidence>
<gene>
    <name evidence="1" type="ORF">TNCV_2069951</name>
</gene>
<dbReference type="Proteomes" id="UP000887159">
    <property type="component" value="Unassembled WGS sequence"/>
</dbReference>
<reference evidence="1" key="1">
    <citation type="submission" date="2020-08" db="EMBL/GenBank/DDBJ databases">
        <title>Multicomponent nature underlies the extraordinary mechanical properties of spider dragline silk.</title>
        <authorList>
            <person name="Kono N."/>
            <person name="Nakamura H."/>
            <person name="Mori M."/>
            <person name="Yoshida Y."/>
            <person name="Ohtoshi R."/>
            <person name="Malay A.D."/>
            <person name="Moran D.A.P."/>
            <person name="Tomita M."/>
            <person name="Numata K."/>
            <person name="Arakawa K."/>
        </authorList>
    </citation>
    <scope>NUCLEOTIDE SEQUENCE</scope>
</reference>